<gene>
    <name evidence="2" type="ORF">AMON00008_LOCUS49885</name>
</gene>
<feature type="compositionally biased region" description="Acidic residues" evidence="1">
    <location>
        <begin position="556"/>
        <end position="573"/>
    </location>
</feature>
<accession>A0A7S4SGJ2</accession>
<feature type="compositionally biased region" description="Pro residues" evidence="1">
    <location>
        <begin position="1"/>
        <end position="14"/>
    </location>
</feature>
<feature type="region of interest" description="Disordered" evidence="1">
    <location>
        <begin position="328"/>
        <end position="351"/>
    </location>
</feature>
<feature type="compositionally biased region" description="Low complexity" evidence="1">
    <location>
        <begin position="503"/>
        <end position="528"/>
    </location>
</feature>
<organism evidence="2">
    <name type="scientific">Alexandrium monilatum</name>
    <dbReference type="NCBI Taxonomy" id="311494"/>
    <lineage>
        <taxon>Eukaryota</taxon>
        <taxon>Sar</taxon>
        <taxon>Alveolata</taxon>
        <taxon>Dinophyceae</taxon>
        <taxon>Gonyaulacales</taxon>
        <taxon>Pyrocystaceae</taxon>
        <taxon>Alexandrium</taxon>
    </lineage>
</organism>
<feature type="compositionally biased region" description="Polar residues" evidence="1">
    <location>
        <begin position="336"/>
        <end position="346"/>
    </location>
</feature>
<feature type="region of interest" description="Disordered" evidence="1">
    <location>
        <begin position="101"/>
        <end position="143"/>
    </location>
</feature>
<feature type="region of interest" description="Disordered" evidence="1">
    <location>
        <begin position="1"/>
        <end position="64"/>
    </location>
</feature>
<sequence>MGPEPPLATLPPPTLAQLGEPWAWAEPPVNARNVHGAPQWAFPTEPAASPGEGGSPQGGLQSPELVARQTSQKRLESGLLIELPHLLVELEAPCLVETPEIGHQWTTSPRAASAKPSGREPSPRGRPPGQVQTPPSPAALLTPPVLAVPADNPAAGLLPPWPSALTKQLILGGEPLRCCLDARARAERSPHPASADASRRGGGPAGQFPAACWPALAPSRSSLAGRRSKSLDSGSTAGSEPLFAACRERVHDCCGAGVRSAIHPPSHAAPCAAALSPPMVLCLPAHCSSSSASSQAPSTGSAAPTVADGAWTWSGPPAVWESGGFGPGRPPAAGQTARSLSAATSGRTREEVVGPAGLVRQWSMGPPQQLGLAPAGPEQRQSQLRRTVQVTVVARRASMGSACSHETEVAAAVSEQSCALQARGEDSLAAPPPLGSAVASGPGCAGRSEEHGAEDASLEGLRAMQEVERGGDPADDVRDGVSEVGSNASESSRDSKDDDELSEAGSDTSASSSSVGSQDDLDGSSSCSESEEGSEDGSSTSGEDGCGSEDGCSDSSTEEGGDSGSEAEVDESAEAASPQASGLPPWDMLAQRLKRALEL</sequence>
<evidence type="ECO:0000256" key="1">
    <source>
        <dbReference type="SAM" id="MobiDB-lite"/>
    </source>
</evidence>
<name>A0A7S4SGJ2_9DINO</name>
<reference evidence="2" key="1">
    <citation type="submission" date="2021-01" db="EMBL/GenBank/DDBJ databases">
        <authorList>
            <person name="Corre E."/>
            <person name="Pelletier E."/>
            <person name="Niang G."/>
            <person name="Scheremetjew M."/>
            <person name="Finn R."/>
            <person name="Kale V."/>
            <person name="Holt S."/>
            <person name="Cochrane G."/>
            <person name="Meng A."/>
            <person name="Brown T."/>
            <person name="Cohen L."/>
        </authorList>
    </citation>
    <scope>NUCLEOTIDE SEQUENCE</scope>
    <source>
        <strain evidence="2">CCMP3105</strain>
    </source>
</reference>
<dbReference type="AlphaFoldDB" id="A0A7S4SGJ2"/>
<feature type="region of interest" description="Disordered" evidence="1">
    <location>
        <begin position="425"/>
        <end position="587"/>
    </location>
</feature>
<evidence type="ECO:0000313" key="2">
    <source>
        <dbReference type="EMBL" id="CAE4644943.1"/>
    </source>
</evidence>
<protein>
    <submittedName>
        <fullName evidence="2">Uncharacterized protein</fullName>
    </submittedName>
</protein>
<feature type="compositionally biased region" description="Basic and acidic residues" evidence="1">
    <location>
        <begin position="465"/>
        <end position="481"/>
    </location>
</feature>
<feature type="compositionally biased region" description="Low complexity" evidence="1">
    <location>
        <begin position="536"/>
        <end position="555"/>
    </location>
</feature>
<feature type="region of interest" description="Disordered" evidence="1">
    <location>
        <begin position="188"/>
        <end position="210"/>
    </location>
</feature>
<dbReference type="EMBL" id="HBNR01070439">
    <property type="protein sequence ID" value="CAE4644943.1"/>
    <property type="molecule type" value="Transcribed_RNA"/>
</dbReference>
<proteinExistence type="predicted"/>